<keyword evidence="1" id="KW-0732">Signal</keyword>
<reference evidence="2" key="1">
    <citation type="submission" date="2015-07" db="EMBL/GenBank/DDBJ databases">
        <title>Elucidating the P. pachyrhizi secretome and potential effectors.</title>
        <authorList>
            <person name="de Carvalho M.C.C.G."/>
            <person name="Nascimento L.C."/>
            <person name="Darben L.M."/>
            <person name="Polizel-Podanosqui A.M."/>
            <person name="Lopes-Caitar V.S."/>
            <person name="Rocha C.S."/>
            <person name="Qi M."/>
            <person name="Carazolle M."/>
            <person name="Kuwahara M.K."/>
            <person name="Pereira G.A.G."/>
            <person name="Abdelnoor R.V."/>
            <person name="Whitham S.A."/>
            <person name="Marcelino-Guimaraes F.C."/>
        </authorList>
    </citation>
    <scope>NUCLEOTIDE SEQUENCE</scope>
</reference>
<organism evidence="2">
    <name type="scientific">Phakopsora pachyrhizi</name>
    <name type="common">Asian soybean rust disease fungus</name>
    <dbReference type="NCBI Taxonomy" id="170000"/>
    <lineage>
        <taxon>Eukaryota</taxon>
        <taxon>Fungi</taxon>
        <taxon>Dikarya</taxon>
        <taxon>Basidiomycota</taxon>
        <taxon>Pucciniomycotina</taxon>
        <taxon>Pucciniomycetes</taxon>
        <taxon>Pucciniales</taxon>
        <taxon>Phakopsoraceae</taxon>
        <taxon>Phakopsora</taxon>
    </lineage>
</organism>
<protein>
    <submittedName>
        <fullName evidence="2">Uncharacterized protein</fullName>
    </submittedName>
</protein>
<sequence>MPCLEKYCLSLCTWFLLSYRYVWFCSCDELRDVALDNFLGSF</sequence>
<feature type="chain" id="PRO_5006589193" evidence="1">
    <location>
        <begin position="28"/>
        <end position="42"/>
    </location>
</feature>
<dbReference type="EMBL" id="KT247326">
    <property type="protein sequence ID" value="ALL41415.1"/>
    <property type="molecule type" value="mRNA"/>
</dbReference>
<proteinExistence type="evidence at transcript level"/>
<feature type="signal peptide" evidence="1">
    <location>
        <begin position="1"/>
        <end position="27"/>
    </location>
</feature>
<evidence type="ECO:0000256" key="1">
    <source>
        <dbReference type="SAM" id="SignalP"/>
    </source>
</evidence>
<accession>A0A0S1MKL5</accession>
<name>A0A0S1MKL5_PHAPC</name>
<evidence type="ECO:0000313" key="2">
    <source>
        <dbReference type="EMBL" id="ALL41415.1"/>
    </source>
</evidence>
<dbReference type="AlphaFoldDB" id="A0A0S1MKL5"/>